<reference evidence="8" key="2">
    <citation type="submission" date="2025-08" db="UniProtKB">
        <authorList>
            <consortium name="Ensembl"/>
        </authorList>
    </citation>
    <scope>IDENTIFICATION</scope>
</reference>
<keyword evidence="3" id="KW-1003">Cell membrane</keyword>
<feature type="transmembrane region" description="Helical" evidence="7">
    <location>
        <begin position="285"/>
        <end position="304"/>
    </location>
</feature>
<dbReference type="PANTHER" id="PTHR16024">
    <property type="entry name" value="XK-RELATED PROTEIN"/>
    <property type="match status" value="1"/>
</dbReference>
<gene>
    <name evidence="8" type="primary">LOC115427863</name>
</gene>
<dbReference type="InterPro" id="IPR018629">
    <property type="entry name" value="XK-rel"/>
</dbReference>
<keyword evidence="4 7" id="KW-0812">Transmembrane</keyword>
<keyword evidence="6 7" id="KW-0472">Membrane</keyword>
<comment type="subcellular location">
    <subcellularLocation>
        <location evidence="1">Cell membrane</location>
        <topology evidence="1">Multi-pass membrane protein</topology>
    </subcellularLocation>
    <subcellularLocation>
        <location evidence="7">Membrane</location>
        <topology evidence="7">Multi-pass membrane protein</topology>
    </subcellularLocation>
</comment>
<proteinExistence type="inferred from homology"/>
<evidence type="ECO:0000256" key="5">
    <source>
        <dbReference type="ARBA" id="ARBA00022989"/>
    </source>
</evidence>
<evidence type="ECO:0000256" key="6">
    <source>
        <dbReference type="ARBA" id="ARBA00023136"/>
    </source>
</evidence>
<evidence type="ECO:0000256" key="4">
    <source>
        <dbReference type="ARBA" id="ARBA00022692"/>
    </source>
</evidence>
<sequence length="407" mass="46832">MGVFKYSPADFLFTCVGLVFLLADIVLDIWAVVTFYQEKAYVCLGILVVFLVGSSVLVQAYSWIWYSYEKFDRKTKVERSPSLRLLKILHVFQLGIYLRHSGVFEMSVCSFLSKQNDPESTAVFLSHDLSMLRIIETFSESSPQLVLMLTIILQRGDLEPVTVLKALGSASTVAFSVTMYHRSLRSFLPDKKRQNLLSSVVYFLWNLFLISSRLTALALFASVLPCFIFTHFICSWMVLFFFAWRSNTDFMDSPGGEWLYRATVGLIWYFNWFNVAEGRTRYTTLLYHGYILVDIGLLCGLWSWKMRTDPPYHAFPHLYTIIIPVIVVAVYIFGLLFKMIYYKGYHPNLSKDELQSPAEKLSPDEPDGPPALMRAAHEEIVVEDRSIPAPPELCNKRMRKLAANFYC</sequence>
<reference evidence="8" key="1">
    <citation type="submission" date="2019-06" db="EMBL/GenBank/DDBJ databases">
        <authorList>
            <consortium name="Wellcome Sanger Institute Data Sharing"/>
        </authorList>
    </citation>
    <scope>NUCLEOTIDE SEQUENCE [LARGE SCALE GENOMIC DNA]</scope>
</reference>
<feature type="transmembrane region" description="Helical" evidence="7">
    <location>
        <begin position="316"/>
        <end position="337"/>
    </location>
</feature>
<feature type="transmembrane region" description="Helical" evidence="7">
    <location>
        <begin position="227"/>
        <end position="246"/>
    </location>
</feature>
<dbReference type="GO" id="GO:0070782">
    <property type="term" value="P:phosphatidylserine exposure on apoptotic cell surface"/>
    <property type="evidence" value="ECO:0007669"/>
    <property type="project" value="TreeGrafter"/>
</dbReference>
<dbReference type="InParanoid" id="A0A672Z5J2"/>
<dbReference type="AlphaFoldDB" id="A0A672Z5J2"/>
<evidence type="ECO:0000256" key="3">
    <source>
        <dbReference type="ARBA" id="ARBA00022475"/>
    </source>
</evidence>
<name>A0A672Z5J2_9TELE</name>
<dbReference type="InterPro" id="IPR050895">
    <property type="entry name" value="XK-related_scramblase"/>
</dbReference>
<dbReference type="Proteomes" id="UP000472271">
    <property type="component" value="Chromosome 11"/>
</dbReference>
<protein>
    <recommendedName>
        <fullName evidence="7">XK-related protein</fullName>
    </recommendedName>
</protein>
<evidence type="ECO:0000313" key="9">
    <source>
        <dbReference type="Proteomes" id="UP000472271"/>
    </source>
</evidence>
<evidence type="ECO:0000256" key="1">
    <source>
        <dbReference type="ARBA" id="ARBA00004651"/>
    </source>
</evidence>
<dbReference type="GeneID" id="115427863"/>
<reference evidence="8" key="3">
    <citation type="submission" date="2025-09" db="UniProtKB">
        <authorList>
            <consortium name="Ensembl"/>
        </authorList>
    </citation>
    <scope>IDENTIFICATION</scope>
</reference>
<evidence type="ECO:0000313" key="8">
    <source>
        <dbReference type="Ensembl" id="ENSSORP00005012110.1"/>
    </source>
</evidence>
<organism evidence="8 9">
    <name type="scientific">Sphaeramia orbicularis</name>
    <name type="common">orbiculate cardinalfish</name>
    <dbReference type="NCBI Taxonomy" id="375764"/>
    <lineage>
        <taxon>Eukaryota</taxon>
        <taxon>Metazoa</taxon>
        <taxon>Chordata</taxon>
        <taxon>Craniata</taxon>
        <taxon>Vertebrata</taxon>
        <taxon>Euteleostomi</taxon>
        <taxon>Actinopterygii</taxon>
        <taxon>Neopterygii</taxon>
        <taxon>Teleostei</taxon>
        <taxon>Neoteleostei</taxon>
        <taxon>Acanthomorphata</taxon>
        <taxon>Gobiaria</taxon>
        <taxon>Kurtiformes</taxon>
        <taxon>Apogonoidei</taxon>
        <taxon>Apogonidae</taxon>
        <taxon>Apogoninae</taxon>
        <taxon>Sphaeramia</taxon>
    </lineage>
</organism>
<keyword evidence="5 7" id="KW-1133">Transmembrane helix</keyword>
<dbReference type="FunCoup" id="A0A672Z5J2">
    <property type="interactions" value="5"/>
</dbReference>
<feature type="transmembrane region" description="Helical" evidence="7">
    <location>
        <begin position="258"/>
        <end position="276"/>
    </location>
</feature>
<dbReference type="Ensembl" id="ENSSORT00005012504.1">
    <property type="protein sequence ID" value="ENSSORP00005012110.1"/>
    <property type="gene ID" value="ENSSORG00005006419.1"/>
</dbReference>
<dbReference type="GO" id="GO:0005886">
    <property type="term" value="C:plasma membrane"/>
    <property type="evidence" value="ECO:0007669"/>
    <property type="project" value="UniProtKB-SubCell"/>
</dbReference>
<feature type="transmembrane region" description="Helical" evidence="7">
    <location>
        <begin position="12"/>
        <end position="33"/>
    </location>
</feature>
<keyword evidence="9" id="KW-1185">Reference proteome</keyword>
<accession>A0A672Z5J2</accession>
<evidence type="ECO:0000256" key="7">
    <source>
        <dbReference type="RuleBase" id="RU910716"/>
    </source>
</evidence>
<dbReference type="OrthoDB" id="6136301at2759"/>
<dbReference type="RefSeq" id="XP_030002433.1">
    <property type="nucleotide sequence ID" value="XM_030146573.1"/>
</dbReference>
<evidence type="ECO:0000256" key="2">
    <source>
        <dbReference type="ARBA" id="ARBA00008789"/>
    </source>
</evidence>
<feature type="transmembrane region" description="Helical" evidence="7">
    <location>
        <begin position="39"/>
        <end position="66"/>
    </location>
</feature>
<dbReference type="Pfam" id="PF09815">
    <property type="entry name" value="XK-related"/>
    <property type="match status" value="1"/>
</dbReference>
<dbReference type="GO" id="GO:1902742">
    <property type="term" value="P:apoptotic process involved in development"/>
    <property type="evidence" value="ECO:0007669"/>
    <property type="project" value="TreeGrafter"/>
</dbReference>
<comment type="similarity">
    <text evidence="2 7">Belongs to the XK family.</text>
</comment>
<dbReference type="PANTHER" id="PTHR16024:SF19">
    <property type="entry name" value="XK-RELATED PROTEIN"/>
    <property type="match status" value="1"/>
</dbReference>
<dbReference type="GO" id="GO:0043652">
    <property type="term" value="P:engulfment of apoptotic cell"/>
    <property type="evidence" value="ECO:0007669"/>
    <property type="project" value="TreeGrafter"/>
</dbReference>